<organism evidence="1 2">
    <name type="scientific">Petrotoga mexicana DSM 14811</name>
    <dbReference type="NCBI Taxonomy" id="1122954"/>
    <lineage>
        <taxon>Bacteria</taxon>
        <taxon>Thermotogati</taxon>
        <taxon>Thermotogota</taxon>
        <taxon>Thermotogae</taxon>
        <taxon>Petrotogales</taxon>
        <taxon>Petrotogaceae</taxon>
        <taxon>Petrotoga</taxon>
    </lineage>
</organism>
<reference evidence="1 2" key="1">
    <citation type="submission" date="2013-12" db="EMBL/GenBank/DDBJ databases">
        <title>Comparative genomics of Petrotoga isolates.</title>
        <authorList>
            <person name="Nesbo C.L."/>
            <person name="Charchuk R."/>
            <person name="Chow K."/>
        </authorList>
    </citation>
    <scope>NUCLEOTIDE SEQUENCE [LARGE SCALE GENOMIC DNA]</scope>
    <source>
        <strain evidence="1 2">DSM 14811</strain>
    </source>
</reference>
<proteinExistence type="predicted"/>
<evidence type="ECO:0000313" key="1">
    <source>
        <dbReference type="EMBL" id="PNS00261.1"/>
    </source>
</evidence>
<comment type="caution">
    <text evidence="1">The sequence shown here is derived from an EMBL/GenBank/DDBJ whole genome shotgun (WGS) entry which is preliminary data.</text>
</comment>
<protein>
    <submittedName>
        <fullName evidence="1">Uncharacterized protein</fullName>
    </submittedName>
</protein>
<dbReference type="Proteomes" id="UP000236604">
    <property type="component" value="Unassembled WGS sequence"/>
</dbReference>
<evidence type="ECO:0000313" key="2">
    <source>
        <dbReference type="Proteomes" id="UP000236604"/>
    </source>
</evidence>
<dbReference type="RefSeq" id="WP_103076813.1">
    <property type="nucleotide sequence ID" value="NZ_AZRN01000012.1"/>
</dbReference>
<name>A0A2K1PBS8_9BACT</name>
<dbReference type="AlphaFoldDB" id="A0A2K1PBS8"/>
<dbReference type="EMBL" id="AZRN01000012">
    <property type="protein sequence ID" value="PNS00261.1"/>
    <property type="molecule type" value="Genomic_DNA"/>
</dbReference>
<gene>
    <name evidence="1" type="ORF">X927_04155</name>
</gene>
<accession>A0A2K1PBS8</accession>
<dbReference type="GO" id="GO:0004521">
    <property type="term" value="F:RNA endonuclease activity"/>
    <property type="evidence" value="ECO:0007669"/>
    <property type="project" value="InterPro"/>
</dbReference>
<keyword evidence="2" id="KW-1185">Reference proteome</keyword>
<sequence length="371" mass="43087">MSKSVSNTDRIAKVFTDYCASKNYQVKQTSEEKDLRLDISNYYYRTIVKIYYTDKVLIQGKQNLLKDEMENLKSDYEKNPQSFIGGEIKEIKSCTTRYDIMLVELRSKIKESLNTLEATVEITENPTPAIEYRAKIARNNFSITLTQYNNGTLLLQGKMDKLFEDCCNLIERIANPSEKDVIARFISSDEKNLEFFAAKYTPELLDIAEDNVKKKIGLVYNYLETYDRKWFVASECLCLTKIPLPEFSPLVMPASKAFEGFVKKLLVGIGLFEPGYFNTKNANFSPLNDRNNQRRKTICEKETYADTMLKKISLCLDTNRNFMMHSDESKITKVDSPEKAEEKVNSIFKDTKEIFDYFNDNYDLISTRRDE</sequence>